<sequence>MSSKAPSPTDFLPFKTTLIFYKRILQTLNKKREFENTYPILFSELLRFKAEIGSFVKIQLIKYWKVEHAEQEVSLFLKTESFLERLLDACQCGKMKITQQFMFDHIFANYGINISSIHHIYTQVTEKYVEFLKHYDQTFQQYECDVFQVFSKFSIAAITTEIDLEQLYTDYLILEAYASSSPSNPEIRYAYLNYMQSYTRYPAFLFTDFNQAFTEVNISADPAEYNFLGLNVPLIEDTTTLAQTLSSFLVEFYVHKSSFDISTAKTDSDIAKSTQQAQSIIDLLWAVEPILNKNTKKKSDTNTVTYKEVRGEMVALLYHDFNRTHHTVELEQFRLTEKLKADAIILDTNRPSEKLMLLKQLKAHYQKKYDELVKPIDGNQFMRYLCSLINSNSDLAAQTLPLKAKHVNAISYKLNKFEINSIEMSKDNITTGVKNYRKKLHSGIARFLIT</sequence>
<dbReference type="RefSeq" id="WP_004651513.1">
    <property type="nucleotide sequence ID" value="NZ_KB849176.1"/>
</dbReference>
<name>N8QAD6_9GAMM</name>
<gene>
    <name evidence="1" type="ORF">F994_01190</name>
</gene>
<dbReference type="HOGENOM" id="CLU_607840_0_0_6"/>
<dbReference type="EMBL" id="APOH01000011">
    <property type="protein sequence ID" value="ENU20133.1"/>
    <property type="molecule type" value="Genomic_DNA"/>
</dbReference>
<dbReference type="Proteomes" id="UP000013086">
    <property type="component" value="Unassembled WGS sequence"/>
</dbReference>
<dbReference type="AlphaFoldDB" id="N8QAD6"/>
<reference evidence="1 2" key="1">
    <citation type="submission" date="2013-02" db="EMBL/GenBank/DDBJ databases">
        <title>The Genome Sequence of Acinetobacter sp. ANC 3994.</title>
        <authorList>
            <consortium name="The Broad Institute Genome Sequencing Platform"/>
            <consortium name="The Broad Institute Genome Sequencing Center for Infectious Disease"/>
            <person name="Cerqueira G."/>
            <person name="Feldgarden M."/>
            <person name="Courvalin P."/>
            <person name="Perichon B."/>
            <person name="Grillot-Courvalin C."/>
            <person name="Clermont D."/>
            <person name="Rocha E."/>
            <person name="Yoon E.-J."/>
            <person name="Nemec A."/>
            <person name="Walker B."/>
            <person name="Young S.K."/>
            <person name="Zeng Q."/>
            <person name="Gargeya S."/>
            <person name="Fitzgerald M."/>
            <person name="Haas B."/>
            <person name="Abouelleil A."/>
            <person name="Alvarado L."/>
            <person name="Arachchi H.M."/>
            <person name="Berlin A.M."/>
            <person name="Chapman S.B."/>
            <person name="Dewar J."/>
            <person name="Goldberg J."/>
            <person name="Griggs A."/>
            <person name="Gujja S."/>
            <person name="Hansen M."/>
            <person name="Howarth C."/>
            <person name="Imamovic A."/>
            <person name="Larimer J."/>
            <person name="McCowan C."/>
            <person name="Murphy C."/>
            <person name="Neiman D."/>
            <person name="Pearson M."/>
            <person name="Priest M."/>
            <person name="Roberts A."/>
            <person name="Saif S."/>
            <person name="Shea T."/>
            <person name="Sisk P."/>
            <person name="Sykes S."/>
            <person name="Wortman J."/>
            <person name="Nusbaum C."/>
            <person name="Birren B."/>
        </authorList>
    </citation>
    <scope>NUCLEOTIDE SEQUENCE [LARGE SCALE GENOMIC DNA]</scope>
    <source>
        <strain evidence="1 2">ANC 3994</strain>
    </source>
</reference>
<accession>N8QAD6</accession>
<evidence type="ECO:0000313" key="1">
    <source>
        <dbReference type="EMBL" id="ENU20133.1"/>
    </source>
</evidence>
<evidence type="ECO:0000313" key="2">
    <source>
        <dbReference type="Proteomes" id="UP000013086"/>
    </source>
</evidence>
<organism evidence="1 2">
    <name type="scientific">Acinetobacter bohemicus ANC 3994</name>
    <dbReference type="NCBI Taxonomy" id="1217715"/>
    <lineage>
        <taxon>Bacteria</taxon>
        <taxon>Pseudomonadati</taxon>
        <taxon>Pseudomonadota</taxon>
        <taxon>Gammaproteobacteria</taxon>
        <taxon>Moraxellales</taxon>
        <taxon>Moraxellaceae</taxon>
        <taxon>Acinetobacter</taxon>
    </lineage>
</organism>
<protein>
    <submittedName>
        <fullName evidence="1">Uncharacterized protein</fullName>
    </submittedName>
</protein>
<dbReference type="PATRIC" id="fig|1217715.3.peg.1147"/>
<comment type="caution">
    <text evidence="1">The sequence shown here is derived from an EMBL/GenBank/DDBJ whole genome shotgun (WGS) entry which is preliminary data.</text>
</comment>
<proteinExistence type="predicted"/>